<sequence>MVQHNKIGKKMTKADIVAKISEKLGLEKGDVQATVETFMNEVKNSLETGDNVYLRGFGSFIVKTRAEKTGRNISKNTTIKIPAHNIPAFKPAKVFVEGVKINNEAK</sequence>
<dbReference type="Pfam" id="PF00216">
    <property type="entry name" value="Bac_DNA_binding"/>
    <property type="match status" value="1"/>
</dbReference>
<dbReference type="EMBL" id="JBHZQA010000001">
    <property type="protein sequence ID" value="MFE3846419.1"/>
    <property type="molecule type" value="Genomic_DNA"/>
</dbReference>
<proteinExistence type="inferred from homology"/>
<dbReference type="PRINTS" id="PR01727">
    <property type="entry name" value="DNABINDINGHU"/>
</dbReference>
<organism evidence="5 6">
    <name type="scientific">Flavobacterium fructosi</name>
    <dbReference type="NCBI Taxonomy" id="3230416"/>
    <lineage>
        <taxon>Bacteria</taxon>
        <taxon>Pseudomonadati</taxon>
        <taxon>Bacteroidota</taxon>
        <taxon>Flavobacteriia</taxon>
        <taxon>Flavobacteriales</taxon>
        <taxon>Flavobacteriaceae</taxon>
        <taxon>Flavobacterium</taxon>
    </lineage>
</organism>
<dbReference type="GO" id="GO:0003677">
    <property type="term" value="F:DNA binding"/>
    <property type="evidence" value="ECO:0007669"/>
    <property type="project" value="UniProtKB-KW"/>
</dbReference>
<keyword evidence="3 5" id="KW-0238">DNA-binding</keyword>
<evidence type="ECO:0000313" key="5">
    <source>
        <dbReference type="EMBL" id="MFE3846419.1"/>
    </source>
</evidence>
<evidence type="ECO:0000256" key="2">
    <source>
        <dbReference type="ARBA" id="ARBA00023067"/>
    </source>
</evidence>
<dbReference type="InterPro" id="IPR010992">
    <property type="entry name" value="IHF-like_DNA-bd_dom_sf"/>
</dbReference>
<dbReference type="CDD" id="cd13836">
    <property type="entry name" value="IHF_B"/>
    <property type="match status" value="1"/>
</dbReference>
<keyword evidence="6" id="KW-1185">Reference proteome</keyword>
<dbReference type="InterPro" id="IPR000119">
    <property type="entry name" value="Hist_DNA-bd"/>
</dbReference>
<accession>A0ABW6HHC4</accession>
<dbReference type="Gene3D" id="4.10.520.10">
    <property type="entry name" value="IHF-like DNA-binding proteins"/>
    <property type="match status" value="1"/>
</dbReference>
<dbReference type="RefSeq" id="WP_262710382.1">
    <property type="nucleotide sequence ID" value="NZ_JBHZQA010000001.1"/>
</dbReference>
<dbReference type="PANTHER" id="PTHR33175:SF3">
    <property type="entry name" value="DNA-BINDING PROTEIN HU-BETA"/>
    <property type="match status" value="1"/>
</dbReference>
<evidence type="ECO:0000256" key="1">
    <source>
        <dbReference type="ARBA" id="ARBA00010529"/>
    </source>
</evidence>
<evidence type="ECO:0000256" key="3">
    <source>
        <dbReference type="ARBA" id="ARBA00023125"/>
    </source>
</evidence>
<comment type="caution">
    <text evidence="5">The sequence shown here is derived from an EMBL/GenBank/DDBJ whole genome shotgun (WGS) entry which is preliminary data.</text>
</comment>
<evidence type="ECO:0000313" key="6">
    <source>
        <dbReference type="Proteomes" id="UP001600039"/>
    </source>
</evidence>
<keyword evidence="2" id="KW-0226">DNA condensation</keyword>
<name>A0ABW6HHC4_9FLAO</name>
<evidence type="ECO:0000256" key="4">
    <source>
        <dbReference type="RuleBase" id="RU003939"/>
    </source>
</evidence>
<dbReference type="SUPFAM" id="SSF47729">
    <property type="entry name" value="IHF-like DNA-binding proteins"/>
    <property type="match status" value="1"/>
</dbReference>
<dbReference type="SMART" id="SM00411">
    <property type="entry name" value="BHL"/>
    <property type="match status" value="1"/>
</dbReference>
<dbReference type="Proteomes" id="UP001600039">
    <property type="component" value="Unassembled WGS sequence"/>
</dbReference>
<gene>
    <name evidence="5" type="ORF">ACFX5D_00345</name>
</gene>
<reference evidence="5 6" key="1">
    <citation type="submission" date="2024-06" db="EMBL/GenBank/DDBJ databases">
        <title>Flavobacterium spp. isolated from glacier.</title>
        <authorList>
            <person name="Han D."/>
        </authorList>
    </citation>
    <scope>NUCLEOTIDE SEQUENCE [LARGE SCALE GENOMIC DNA]</scope>
    <source>
        <strain evidence="5 6">LB3P45</strain>
    </source>
</reference>
<dbReference type="PANTHER" id="PTHR33175">
    <property type="entry name" value="DNA-BINDING PROTEIN HU"/>
    <property type="match status" value="1"/>
</dbReference>
<comment type="similarity">
    <text evidence="1 4">Belongs to the bacterial histone-like protein family.</text>
</comment>
<protein>
    <submittedName>
        <fullName evidence="5">HU family DNA-binding protein</fullName>
    </submittedName>
</protein>